<comment type="function">
    <text evidence="9">Vacuolar effluxer which mediate the efflux of amino acids resulting from autophagic degradation. The release of autophagic amino acids allows the maintenance of protein synthesis and viability during nitrogen starvation.</text>
</comment>
<protein>
    <recommendedName>
        <fullName evidence="9">Autophagy-related protein</fullName>
    </recommendedName>
</protein>
<dbReference type="VEuPathDB" id="FungiDB:BDEG_28463"/>
<feature type="transmembrane region" description="Helical" evidence="9">
    <location>
        <begin position="452"/>
        <end position="474"/>
    </location>
</feature>
<keyword evidence="4 9" id="KW-0926">Vacuole</keyword>
<evidence type="ECO:0000256" key="4">
    <source>
        <dbReference type="ARBA" id="ARBA00022554"/>
    </source>
</evidence>
<feature type="transmembrane region" description="Helical" evidence="9">
    <location>
        <begin position="515"/>
        <end position="535"/>
    </location>
</feature>
<gene>
    <name evidence="11" type="ORF">BDEG_28463</name>
</gene>
<dbReference type="AlphaFoldDB" id="A0A177WYZ2"/>
<feature type="region of interest" description="Disordered" evidence="10">
    <location>
        <begin position="575"/>
        <end position="681"/>
    </location>
</feature>
<dbReference type="GO" id="GO:0005774">
    <property type="term" value="C:vacuolar membrane"/>
    <property type="evidence" value="ECO:0007669"/>
    <property type="project" value="UniProtKB-SubCell"/>
</dbReference>
<sequence>MQSSAASVTNLSRSNSKITYRAGSPSILAPSSVQAPASNDPPETTVREYRAYWLYGAGLAASGGIGRLVGLFLIDDLVKGAGVYEQTSLPCSGPSPVNGTTPNCVLPIGGSYINTVSYLGFVATVAVIIQIFVLLGLSAFGDYGFYRRSLLIITGVVGAGASIIIPLAYTPSLYWLAGLLLIISTSFQGFSTVFLEAYFPLLVRCDPLVKFHQIPAKSNGNPSDTSTRTKNSQERQINDFGQVIESVVLKTMPYHERANWVQMYNNVYGFATSFIFLSVGGGLISVVGNGIGIKEGVICATGVFWLIVGVIAIRYLNARPGPKLSHGTSRVIFFSWKKALQSFKNRKEIKHTFRFLASYFFFGGGMNTLGVVSALYLRDILQLSDFHTLTIGNLIPVFSILGSLACVQIQNKSHISTHIMLLVSVSMFALIPVYALIGAFTHTFGLVHAYEAYILSAWGGFFYGSSVAFTKVMYSELIPAGQECEFFGFYVLTDRVSTWLSSVIIGFIAQGTSARYGMIWLIVFFLVSLPLLWMVDLDQGRHDAKILSSGSEQEVVIMQDFVPQGAEYDREFPEQEDKNDFPMKVDPYPSNSQPSRANSPSPYAASTRSRTPQPHDSPNANTSYAKENSSSRDTLYTSHPNMSDQPPYPTMPTSIATSTAFRPPPSNYGTAGGSIRSDTLSTTAAKGTLPYAQSQVPAIQMPPSVHASSLDLSEFPYMENRPSSRPVNS</sequence>
<dbReference type="Pfam" id="PF11700">
    <property type="entry name" value="ATG22"/>
    <property type="match status" value="1"/>
</dbReference>
<dbReference type="SUPFAM" id="SSF103473">
    <property type="entry name" value="MFS general substrate transporter"/>
    <property type="match status" value="1"/>
</dbReference>
<evidence type="ECO:0000313" key="11">
    <source>
        <dbReference type="EMBL" id="OAJ45313.1"/>
    </source>
</evidence>
<feature type="transmembrane region" description="Helical" evidence="9">
    <location>
        <begin position="486"/>
        <end position="509"/>
    </location>
</feature>
<keyword evidence="9" id="KW-0072">Autophagy</keyword>
<keyword evidence="3 9" id="KW-0813">Transport</keyword>
<dbReference type="InterPro" id="IPR044738">
    <property type="entry name" value="Atg22"/>
</dbReference>
<evidence type="ECO:0000256" key="9">
    <source>
        <dbReference type="RuleBase" id="RU363073"/>
    </source>
</evidence>
<feature type="compositionally biased region" description="Polar residues" evidence="10">
    <location>
        <begin position="651"/>
        <end position="660"/>
    </location>
</feature>
<keyword evidence="6 9" id="KW-0029">Amino-acid transport</keyword>
<reference evidence="11 12" key="2">
    <citation type="submission" date="2016-05" db="EMBL/GenBank/DDBJ databases">
        <title>Lineage-specific infection strategies underlie the spectrum of fungal disease in amphibians.</title>
        <authorList>
            <person name="Cuomo C.A."/>
            <person name="Farrer R.A."/>
            <person name="James T."/>
            <person name="Longcore J."/>
            <person name="Birren B."/>
        </authorList>
    </citation>
    <scope>NUCLEOTIDE SEQUENCE [LARGE SCALE GENOMIC DNA]</scope>
    <source>
        <strain evidence="11 12">JEL423</strain>
    </source>
</reference>
<feature type="transmembrane region" description="Helical" evidence="9">
    <location>
        <begin position="175"/>
        <end position="195"/>
    </location>
</feature>
<dbReference type="PANTHER" id="PTHR43385">
    <property type="entry name" value="RIBOFLAVIN TRANSPORTER RIBJ"/>
    <property type="match status" value="1"/>
</dbReference>
<dbReference type="eggNOG" id="ENOG502QTJZ">
    <property type="taxonomic scope" value="Eukaryota"/>
</dbReference>
<evidence type="ECO:0000256" key="6">
    <source>
        <dbReference type="ARBA" id="ARBA00022970"/>
    </source>
</evidence>
<organism evidence="11 12">
    <name type="scientific">Batrachochytrium dendrobatidis (strain JEL423)</name>
    <dbReference type="NCBI Taxonomy" id="403673"/>
    <lineage>
        <taxon>Eukaryota</taxon>
        <taxon>Fungi</taxon>
        <taxon>Fungi incertae sedis</taxon>
        <taxon>Chytridiomycota</taxon>
        <taxon>Chytridiomycota incertae sedis</taxon>
        <taxon>Chytridiomycetes</taxon>
        <taxon>Rhizophydiales</taxon>
        <taxon>Rhizophydiales incertae sedis</taxon>
        <taxon>Batrachochytrium</taxon>
    </lineage>
</organism>
<feature type="transmembrane region" description="Helical" evidence="9">
    <location>
        <begin position="52"/>
        <end position="74"/>
    </location>
</feature>
<feature type="transmembrane region" description="Helical" evidence="9">
    <location>
        <begin position="116"/>
        <end position="137"/>
    </location>
</feature>
<dbReference type="CDD" id="cd17483">
    <property type="entry name" value="MFS_Atg22_like"/>
    <property type="match status" value="1"/>
</dbReference>
<dbReference type="Gene3D" id="1.20.1250.20">
    <property type="entry name" value="MFS general substrate transporter like domains"/>
    <property type="match status" value="1"/>
</dbReference>
<proteinExistence type="inferred from homology"/>
<feature type="transmembrane region" description="Helical" evidence="9">
    <location>
        <begin position="419"/>
        <end position="440"/>
    </location>
</feature>
<evidence type="ECO:0000256" key="2">
    <source>
        <dbReference type="ARBA" id="ARBA00006978"/>
    </source>
</evidence>
<dbReference type="PANTHER" id="PTHR43385:SF1">
    <property type="entry name" value="RIBOFLAVIN TRANSPORTER RIBJ"/>
    <property type="match status" value="1"/>
</dbReference>
<feature type="transmembrane region" description="Helical" evidence="9">
    <location>
        <begin position="389"/>
        <end position="407"/>
    </location>
</feature>
<evidence type="ECO:0000256" key="3">
    <source>
        <dbReference type="ARBA" id="ARBA00022448"/>
    </source>
</evidence>
<feature type="transmembrane region" description="Helical" evidence="9">
    <location>
        <begin position="293"/>
        <end position="316"/>
    </location>
</feature>
<evidence type="ECO:0000256" key="7">
    <source>
        <dbReference type="ARBA" id="ARBA00022989"/>
    </source>
</evidence>
<dbReference type="Proteomes" id="UP000077115">
    <property type="component" value="Unassembled WGS sequence"/>
</dbReference>
<dbReference type="InterPro" id="IPR036259">
    <property type="entry name" value="MFS_trans_sf"/>
</dbReference>
<keyword evidence="5 9" id="KW-0812">Transmembrane</keyword>
<dbReference type="STRING" id="403673.A0A177WYZ2"/>
<feature type="transmembrane region" description="Helical" evidence="9">
    <location>
        <begin position="149"/>
        <end position="169"/>
    </location>
</feature>
<keyword evidence="7 9" id="KW-1133">Transmembrane helix</keyword>
<keyword evidence="8 9" id="KW-0472">Membrane</keyword>
<evidence type="ECO:0000256" key="5">
    <source>
        <dbReference type="ARBA" id="ARBA00022692"/>
    </source>
</evidence>
<evidence type="ECO:0000256" key="1">
    <source>
        <dbReference type="ARBA" id="ARBA00004141"/>
    </source>
</evidence>
<dbReference type="GO" id="GO:0032974">
    <property type="term" value="P:amino acid transmembrane export from vacuole"/>
    <property type="evidence" value="ECO:0007669"/>
    <property type="project" value="InterPro"/>
</dbReference>
<dbReference type="OrthoDB" id="192733at2759"/>
<dbReference type="GO" id="GO:0006914">
    <property type="term" value="P:autophagy"/>
    <property type="evidence" value="ECO:0007669"/>
    <property type="project" value="UniProtKB-KW"/>
</dbReference>
<name>A0A177WYZ2_BATDL</name>
<feature type="transmembrane region" description="Helical" evidence="9">
    <location>
        <begin position="267"/>
        <end position="287"/>
    </location>
</feature>
<feature type="transmembrane region" description="Helical" evidence="9">
    <location>
        <begin position="356"/>
        <end position="377"/>
    </location>
</feature>
<evidence type="ECO:0000313" key="12">
    <source>
        <dbReference type="Proteomes" id="UP000077115"/>
    </source>
</evidence>
<accession>A0A177WYZ2</accession>
<evidence type="ECO:0000256" key="10">
    <source>
        <dbReference type="SAM" id="MobiDB-lite"/>
    </source>
</evidence>
<dbReference type="InterPro" id="IPR052983">
    <property type="entry name" value="MFS_Riboflavin_Transporter"/>
</dbReference>
<comment type="similarity">
    <text evidence="2 9">Belongs to the ATG22 family.</text>
</comment>
<dbReference type="EMBL" id="DS022315">
    <property type="protein sequence ID" value="OAJ45313.1"/>
    <property type="molecule type" value="Genomic_DNA"/>
</dbReference>
<evidence type="ECO:0000256" key="8">
    <source>
        <dbReference type="ARBA" id="ARBA00023136"/>
    </source>
</evidence>
<reference evidence="11 12" key="1">
    <citation type="submission" date="2006-10" db="EMBL/GenBank/DDBJ databases">
        <title>The Genome Sequence of Batrachochytrium dendrobatidis JEL423.</title>
        <authorList>
            <consortium name="The Broad Institute Genome Sequencing Platform"/>
            <person name="Birren B."/>
            <person name="Lander E."/>
            <person name="Galagan J."/>
            <person name="Cuomo C."/>
            <person name="Devon K."/>
            <person name="Jaffe D."/>
            <person name="Butler J."/>
            <person name="Alvarez P."/>
            <person name="Gnerre S."/>
            <person name="Grabherr M."/>
            <person name="Kleber M."/>
            <person name="Mauceli E."/>
            <person name="Brockman W."/>
            <person name="Young S."/>
            <person name="LaButti K."/>
            <person name="Sykes S."/>
            <person name="DeCaprio D."/>
            <person name="Crawford M."/>
            <person name="Koehrsen M."/>
            <person name="Engels R."/>
            <person name="Montgomery P."/>
            <person name="Pearson M."/>
            <person name="Howarth C."/>
            <person name="Larson L."/>
            <person name="White J."/>
            <person name="O'Leary S."/>
            <person name="Kodira C."/>
            <person name="Zeng Q."/>
            <person name="Yandava C."/>
            <person name="Alvarado L."/>
            <person name="Longcore J."/>
            <person name="James T."/>
        </authorList>
    </citation>
    <scope>NUCLEOTIDE SEQUENCE [LARGE SCALE GENOMIC DNA]</scope>
    <source>
        <strain evidence="11 12">JEL423</strain>
    </source>
</reference>
<dbReference type="InterPro" id="IPR024671">
    <property type="entry name" value="Atg22-like"/>
</dbReference>
<feature type="compositionally biased region" description="Polar residues" evidence="10">
    <location>
        <begin position="589"/>
        <end position="644"/>
    </location>
</feature>
<comment type="subcellular location">
    <subcellularLocation>
        <location evidence="1">Membrane</location>
        <topology evidence="1">Multi-pass membrane protein</topology>
    </subcellularLocation>
    <subcellularLocation>
        <location evidence="9">Vacuole membrane</location>
        <topology evidence="9">Multi-pass membrane protein</topology>
    </subcellularLocation>
</comment>